<keyword evidence="2" id="KW-1185">Reference proteome</keyword>
<reference evidence="1" key="2">
    <citation type="submission" date="2023-01" db="EMBL/GenBank/DDBJ databases">
        <authorList>
            <person name="Petersen C."/>
        </authorList>
    </citation>
    <scope>NUCLEOTIDE SEQUENCE</scope>
    <source>
        <strain evidence="1">IBT 12815</strain>
    </source>
</reference>
<protein>
    <submittedName>
        <fullName evidence="1">Uncharacterized protein</fullName>
    </submittedName>
</protein>
<name>A0AAD6H2R0_9EURO</name>
<accession>A0AAD6H2R0</accession>
<sequence>PRRACWCRLPRDHLSNNYCIVDTHIDDSPFPGAFPYYSVAQSLYVASRFVPPGNTLKLLSGQRHAFNASQVKGFRTRFAFRCFMTPGVLRATSMLFILKKNHSNATGVKIAFAISSENIDQRSFIRIPRARRTSTSSRKMK</sequence>
<comment type="caution">
    <text evidence="1">The sequence shown here is derived from an EMBL/GenBank/DDBJ whole genome shotgun (WGS) entry which is preliminary data.</text>
</comment>
<dbReference type="GeneID" id="81588511"/>
<proteinExistence type="predicted"/>
<dbReference type="EMBL" id="JAQJAE010000003">
    <property type="protein sequence ID" value="KAJ5604256.1"/>
    <property type="molecule type" value="Genomic_DNA"/>
</dbReference>
<dbReference type="RefSeq" id="XP_056754054.1">
    <property type="nucleotide sequence ID" value="XM_056898269.1"/>
</dbReference>
<organism evidence="1 2">
    <name type="scientific">Penicillium hordei</name>
    <dbReference type="NCBI Taxonomy" id="40994"/>
    <lineage>
        <taxon>Eukaryota</taxon>
        <taxon>Fungi</taxon>
        <taxon>Dikarya</taxon>
        <taxon>Ascomycota</taxon>
        <taxon>Pezizomycotina</taxon>
        <taxon>Eurotiomycetes</taxon>
        <taxon>Eurotiomycetidae</taxon>
        <taxon>Eurotiales</taxon>
        <taxon>Aspergillaceae</taxon>
        <taxon>Penicillium</taxon>
    </lineage>
</organism>
<evidence type="ECO:0000313" key="1">
    <source>
        <dbReference type="EMBL" id="KAJ5604256.1"/>
    </source>
</evidence>
<reference evidence="1" key="1">
    <citation type="journal article" date="2023" name="IMA Fungus">
        <title>Comparative genomic study of the Penicillium genus elucidates a diverse pangenome and 15 lateral gene transfer events.</title>
        <authorList>
            <person name="Petersen C."/>
            <person name="Sorensen T."/>
            <person name="Nielsen M.R."/>
            <person name="Sondergaard T.E."/>
            <person name="Sorensen J.L."/>
            <person name="Fitzpatrick D.A."/>
            <person name="Frisvad J.C."/>
            <person name="Nielsen K.L."/>
        </authorList>
    </citation>
    <scope>NUCLEOTIDE SEQUENCE</scope>
    <source>
        <strain evidence="1">IBT 12815</strain>
    </source>
</reference>
<evidence type="ECO:0000313" key="2">
    <source>
        <dbReference type="Proteomes" id="UP001213799"/>
    </source>
</evidence>
<feature type="non-terminal residue" evidence="1">
    <location>
        <position position="1"/>
    </location>
</feature>
<dbReference type="Proteomes" id="UP001213799">
    <property type="component" value="Unassembled WGS sequence"/>
</dbReference>
<gene>
    <name evidence="1" type="ORF">N7537_007212</name>
</gene>
<dbReference type="AlphaFoldDB" id="A0AAD6H2R0"/>